<keyword evidence="1" id="KW-0472">Membrane</keyword>
<feature type="transmembrane region" description="Helical" evidence="1">
    <location>
        <begin position="7"/>
        <end position="30"/>
    </location>
</feature>
<dbReference type="Proteomes" id="UP000244093">
    <property type="component" value="Unassembled WGS sequence"/>
</dbReference>
<dbReference type="NCBIfam" id="TIGR03605">
    <property type="entry name" value="antibiot_sagB"/>
    <property type="match status" value="1"/>
</dbReference>
<dbReference type="Pfam" id="PF00881">
    <property type="entry name" value="Nitroreductase"/>
    <property type="match status" value="1"/>
</dbReference>
<gene>
    <name evidence="3" type="ORF">B7O98_08500</name>
</gene>
<keyword evidence="1" id="KW-1133">Transmembrane helix</keyword>
<dbReference type="AlphaFoldDB" id="A0A2R7Y2P7"/>
<evidence type="ECO:0000313" key="4">
    <source>
        <dbReference type="Proteomes" id="UP000244093"/>
    </source>
</evidence>
<dbReference type="PANTHER" id="PTHR43745">
    <property type="entry name" value="NITROREDUCTASE MJ1384-RELATED"/>
    <property type="match status" value="1"/>
</dbReference>
<dbReference type="InterPro" id="IPR020051">
    <property type="entry name" value="SagB-type_dehydrogenase"/>
</dbReference>
<dbReference type="PANTHER" id="PTHR43745:SF2">
    <property type="entry name" value="NITROREDUCTASE MJ1384-RELATED"/>
    <property type="match status" value="1"/>
</dbReference>
<name>A0A2R7Y2P7_9CREN</name>
<dbReference type="InterPro" id="IPR029479">
    <property type="entry name" value="Nitroreductase"/>
</dbReference>
<organism evidence="3 4">
    <name type="scientific">Zestosphaera tikiterensis</name>
    <dbReference type="NCBI Taxonomy" id="1973259"/>
    <lineage>
        <taxon>Archaea</taxon>
        <taxon>Thermoproteota</taxon>
        <taxon>Thermoprotei</taxon>
        <taxon>Desulfurococcales</taxon>
        <taxon>Desulfurococcaceae</taxon>
        <taxon>Zestosphaera</taxon>
    </lineage>
</organism>
<dbReference type="InterPro" id="IPR052544">
    <property type="entry name" value="Bacteriocin_Proc_Enz"/>
</dbReference>
<dbReference type="InterPro" id="IPR000415">
    <property type="entry name" value="Nitroreductase-like"/>
</dbReference>
<dbReference type="EMBL" id="NBVN01000006">
    <property type="protein sequence ID" value="PUA31826.1"/>
    <property type="molecule type" value="Genomic_DNA"/>
</dbReference>
<sequence>MRVVRVGYLISGLVSLALILYILNLIYPYYQTPTEVVLVTYDVIYLPLPKKVSNVSVEEAILWRRSVRDYAKDPIRLEDLSMILWATYGVTEPTWGFRATPSAGATYPLEIYLVVGEEGVLIDGNAYLVAGVYKYDGRKHLLRLVKQGDFREELYVAAIKQEWVRNAPVSIVICAVFERTTSVYGVRGEVRYVPMEVGHAGQNIYLMSTALGYGAVVVGAFIDEDVSKVINAGVNEVPMYIVPIGVPKTPYRTTFKDIENYIIKARGG</sequence>
<evidence type="ECO:0000256" key="1">
    <source>
        <dbReference type="SAM" id="Phobius"/>
    </source>
</evidence>
<evidence type="ECO:0000313" key="3">
    <source>
        <dbReference type="EMBL" id="PUA31826.1"/>
    </source>
</evidence>
<keyword evidence="1" id="KW-0812">Transmembrane</keyword>
<dbReference type="Gene3D" id="3.40.109.10">
    <property type="entry name" value="NADH Oxidase"/>
    <property type="match status" value="1"/>
</dbReference>
<accession>A0A2R7Y2P7</accession>
<dbReference type="SUPFAM" id="SSF55469">
    <property type="entry name" value="FMN-dependent nitroreductase-like"/>
    <property type="match status" value="1"/>
</dbReference>
<reference evidence="3 4" key="1">
    <citation type="journal article" date="2018" name="Syst. Appl. Microbiol.">
        <title>A new symbiotic nanoarchaeote (Candidatus Nanoclepta minutus) and its host (Zestosphaera tikiterensis gen. nov., sp. nov.) from a New Zealand hot spring.</title>
        <authorList>
            <person name="St John E."/>
            <person name="Liu Y."/>
            <person name="Podar M."/>
            <person name="Stott M.B."/>
            <person name="Meneghin J."/>
            <person name="Chen Z."/>
            <person name="Lagutin K."/>
            <person name="Mitchell K."/>
            <person name="Reysenbach A.L."/>
        </authorList>
    </citation>
    <scope>NUCLEOTIDE SEQUENCE [LARGE SCALE GENOMIC DNA]</scope>
    <source>
        <strain evidence="3">NZ3</strain>
    </source>
</reference>
<protein>
    <submittedName>
        <fullName evidence="3">Nitroreductase</fullName>
    </submittedName>
</protein>
<evidence type="ECO:0000259" key="2">
    <source>
        <dbReference type="Pfam" id="PF00881"/>
    </source>
</evidence>
<proteinExistence type="predicted"/>
<feature type="domain" description="Nitroreductase" evidence="2">
    <location>
        <begin position="61"/>
        <end position="245"/>
    </location>
</feature>
<dbReference type="CDD" id="cd02142">
    <property type="entry name" value="McbC_SagB-like_oxidoreductase"/>
    <property type="match status" value="1"/>
</dbReference>
<comment type="caution">
    <text evidence="3">The sequence shown here is derived from an EMBL/GenBank/DDBJ whole genome shotgun (WGS) entry which is preliminary data.</text>
</comment>
<dbReference type="GO" id="GO:0016491">
    <property type="term" value="F:oxidoreductase activity"/>
    <property type="evidence" value="ECO:0007669"/>
    <property type="project" value="InterPro"/>
</dbReference>